<evidence type="ECO:0000313" key="4">
    <source>
        <dbReference type="EMBL" id="BCJ47644.1"/>
    </source>
</evidence>
<dbReference type="InterPro" id="IPR035919">
    <property type="entry name" value="EAL_sf"/>
</dbReference>
<evidence type="ECO:0000259" key="3">
    <source>
        <dbReference type="PROSITE" id="PS50887"/>
    </source>
</evidence>
<proteinExistence type="predicted"/>
<dbReference type="Gene3D" id="3.20.20.450">
    <property type="entry name" value="EAL domain"/>
    <property type="match status" value="1"/>
</dbReference>
<dbReference type="SUPFAM" id="SSF55073">
    <property type="entry name" value="Nucleotide cyclase"/>
    <property type="match status" value="1"/>
</dbReference>
<dbReference type="Proteomes" id="UP000676967">
    <property type="component" value="Chromosome"/>
</dbReference>
<keyword evidence="1" id="KW-1133">Transmembrane helix</keyword>
<accession>A0ABN6CSL5</accession>
<evidence type="ECO:0000256" key="1">
    <source>
        <dbReference type="SAM" id="Phobius"/>
    </source>
</evidence>
<protein>
    <recommendedName>
        <fullName evidence="6">Diguanylate cyclase (GGDEF)-like protein</fullName>
    </recommendedName>
</protein>
<dbReference type="CDD" id="cd01949">
    <property type="entry name" value="GGDEF"/>
    <property type="match status" value="1"/>
</dbReference>
<dbReference type="Pfam" id="PF00990">
    <property type="entry name" value="GGDEF"/>
    <property type="match status" value="1"/>
</dbReference>
<evidence type="ECO:0000313" key="5">
    <source>
        <dbReference type="Proteomes" id="UP000676967"/>
    </source>
</evidence>
<feature type="domain" description="EAL" evidence="2">
    <location>
        <begin position="471"/>
        <end position="725"/>
    </location>
</feature>
<feature type="transmembrane region" description="Helical" evidence="1">
    <location>
        <begin position="271"/>
        <end position="289"/>
    </location>
</feature>
<feature type="transmembrane region" description="Helical" evidence="1">
    <location>
        <begin position="6"/>
        <end position="33"/>
    </location>
</feature>
<dbReference type="InterPro" id="IPR001633">
    <property type="entry name" value="EAL_dom"/>
</dbReference>
<dbReference type="SMART" id="SM00267">
    <property type="entry name" value="GGDEF"/>
    <property type="match status" value="1"/>
</dbReference>
<feature type="transmembrane region" description="Helical" evidence="1">
    <location>
        <begin position="109"/>
        <end position="127"/>
    </location>
</feature>
<dbReference type="SMART" id="SM00052">
    <property type="entry name" value="EAL"/>
    <property type="match status" value="1"/>
</dbReference>
<dbReference type="PANTHER" id="PTHR44757">
    <property type="entry name" value="DIGUANYLATE CYCLASE DGCP"/>
    <property type="match status" value="1"/>
</dbReference>
<sequence>MVVGGYYLLSSGGVAQSIVYPTIGCTYALLMLVGVRLHRPERPAIWYLFAAGQLMSVSGDVVWNYYVYVLHQEPFPSLADVFYLSSYPLLVAGFVRLVHQHRDRDPRAVLDAAIVATGTGLVFWVFILHPAATASAATLLERVINTAYPAADVMLLAILAGLFTGSRAGHPSARLLGAAAVALLSADVAYATLGELINVEQGGPVDALFMSSYVLWGAAALHPSMAARRAETSPAGRVQVRRGRQALLTASSLLAPGLLFLPGVSGRRGDWMVAAAGAVVLFLLISARMSGFLKQIQKQAGDLETLALHDELTGLANRRQFQTLLRAALTTGPCCVALLDLTGFKKVNDQLGHHVGDQLLAEVAGRLTAAAGDLASVARMGGDEFAFLMPGASPEAATRMAERIGQQLAKPIRAAGHDLLIRANIGLADTGPFTEPPEALRRADVAMYAAKGAGEPYRWYVADFDRGADEDARIGAELRTAMDAGHLRLVYQPIVELPTGRLVAVEALVRWHHPERGVIGPADFIPVAERDGTIVELGAWILREACRQLAIWRAEPGSGAPPRVTVNVSARQLARPGLVDTVRDALTVNGLPAASLTVEVTETAVFESGRSVEALHRLDEMGVRIALDDFGTGHSSLTLLQTVPAHALKVDKSFVDQVAAGGRPAVIAATLIKVAEGLGMSAVAEGVETAEQAAELHRLGYQLAQGYYFGRPTENPRSADAALAG</sequence>
<keyword evidence="5" id="KW-1185">Reference proteome</keyword>
<feature type="domain" description="GGDEF" evidence="3">
    <location>
        <begin position="332"/>
        <end position="463"/>
    </location>
</feature>
<evidence type="ECO:0008006" key="6">
    <source>
        <dbReference type="Google" id="ProtNLM"/>
    </source>
</evidence>
<dbReference type="InterPro" id="IPR043128">
    <property type="entry name" value="Rev_trsase/Diguanyl_cyclase"/>
</dbReference>
<dbReference type="CDD" id="cd01948">
    <property type="entry name" value="EAL"/>
    <property type="match status" value="1"/>
</dbReference>
<gene>
    <name evidence="4" type="ORF">Aiant_83010</name>
</gene>
<dbReference type="PROSITE" id="PS50883">
    <property type="entry name" value="EAL"/>
    <property type="match status" value="1"/>
</dbReference>
<dbReference type="Pfam" id="PF00563">
    <property type="entry name" value="EAL"/>
    <property type="match status" value="1"/>
</dbReference>
<dbReference type="SUPFAM" id="SSF141868">
    <property type="entry name" value="EAL domain-like"/>
    <property type="match status" value="1"/>
</dbReference>
<keyword evidence="1" id="KW-0472">Membrane</keyword>
<feature type="transmembrane region" description="Helical" evidence="1">
    <location>
        <begin position="205"/>
        <end position="225"/>
    </location>
</feature>
<keyword evidence="1" id="KW-0812">Transmembrane</keyword>
<dbReference type="NCBIfam" id="TIGR00254">
    <property type="entry name" value="GGDEF"/>
    <property type="match status" value="1"/>
</dbReference>
<feature type="transmembrane region" description="Helical" evidence="1">
    <location>
        <begin position="147"/>
        <end position="163"/>
    </location>
</feature>
<feature type="transmembrane region" description="Helical" evidence="1">
    <location>
        <begin position="45"/>
        <end position="66"/>
    </location>
</feature>
<feature type="transmembrane region" description="Helical" evidence="1">
    <location>
        <begin position="246"/>
        <end position="265"/>
    </location>
</feature>
<dbReference type="PROSITE" id="PS50887">
    <property type="entry name" value="GGDEF"/>
    <property type="match status" value="1"/>
</dbReference>
<dbReference type="InterPro" id="IPR052155">
    <property type="entry name" value="Biofilm_reg_signaling"/>
</dbReference>
<dbReference type="InterPro" id="IPR000160">
    <property type="entry name" value="GGDEF_dom"/>
</dbReference>
<dbReference type="InterPro" id="IPR029787">
    <property type="entry name" value="Nucleotide_cyclase"/>
</dbReference>
<evidence type="ECO:0000259" key="2">
    <source>
        <dbReference type="PROSITE" id="PS50883"/>
    </source>
</evidence>
<dbReference type="PANTHER" id="PTHR44757:SF2">
    <property type="entry name" value="BIOFILM ARCHITECTURE MAINTENANCE PROTEIN MBAA"/>
    <property type="match status" value="1"/>
</dbReference>
<organism evidence="4 5">
    <name type="scientific">Actinoplanes ianthinogenes</name>
    <dbReference type="NCBI Taxonomy" id="122358"/>
    <lineage>
        <taxon>Bacteria</taxon>
        <taxon>Bacillati</taxon>
        <taxon>Actinomycetota</taxon>
        <taxon>Actinomycetes</taxon>
        <taxon>Micromonosporales</taxon>
        <taxon>Micromonosporaceae</taxon>
        <taxon>Actinoplanes</taxon>
    </lineage>
</organism>
<feature type="transmembrane region" description="Helical" evidence="1">
    <location>
        <begin position="175"/>
        <end position="193"/>
    </location>
</feature>
<name>A0ABN6CSL5_9ACTN</name>
<dbReference type="Gene3D" id="3.30.70.270">
    <property type="match status" value="1"/>
</dbReference>
<reference evidence="4 5" key="1">
    <citation type="submission" date="2020-08" db="EMBL/GenBank/DDBJ databases">
        <title>Whole genome shotgun sequence of Actinoplanes ianthinogenes NBRC 13996.</title>
        <authorList>
            <person name="Komaki H."/>
            <person name="Tamura T."/>
        </authorList>
    </citation>
    <scope>NUCLEOTIDE SEQUENCE [LARGE SCALE GENOMIC DNA]</scope>
    <source>
        <strain evidence="4 5">NBRC 13996</strain>
    </source>
</reference>
<dbReference type="EMBL" id="AP023356">
    <property type="protein sequence ID" value="BCJ47644.1"/>
    <property type="molecule type" value="Genomic_DNA"/>
</dbReference>
<feature type="transmembrane region" description="Helical" evidence="1">
    <location>
        <begin position="78"/>
        <end position="97"/>
    </location>
</feature>